<proteinExistence type="inferred from homology"/>
<dbReference type="GO" id="GO:0016780">
    <property type="term" value="F:phosphotransferase activity, for other substituted phosphate groups"/>
    <property type="evidence" value="ECO:0007669"/>
    <property type="project" value="InterPro"/>
</dbReference>
<dbReference type="Proteomes" id="UP000247498">
    <property type="component" value="Unassembled WGS sequence"/>
</dbReference>
<name>A0A2V0NU50_9CHLO</name>
<reference evidence="3 4" key="1">
    <citation type="journal article" date="2018" name="Sci. Rep.">
        <title>Raphidocelis subcapitata (=Pseudokirchneriella subcapitata) provides an insight into genome evolution and environmental adaptations in the Sphaeropleales.</title>
        <authorList>
            <person name="Suzuki S."/>
            <person name="Yamaguchi H."/>
            <person name="Nakajima N."/>
            <person name="Kawachi M."/>
        </authorList>
    </citation>
    <scope>NUCLEOTIDE SEQUENCE [LARGE SCALE GENOMIC DNA]</scope>
    <source>
        <strain evidence="3 4">NIES-35</strain>
    </source>
</reference>
<dbReference type="InterPro" id="IPR048254">
    <property type="entry name" value="CDP_ALCOHOL_P_TRANSF_CS"/>
</dbReference>
<evidence type="ECO:0000256" key="1">
    <source>
        <dbReference type="ARBA" id="ARBA00022679"/>
    </source>
</evidence>
<organism evidence="3 4">
    <name type="scientific">Raphidocelis subcapitata</name>
    <dbReference type="NCBI Taxonomy" id="307507"/>
    <lineage>
        <taxon>Eukaryota</taxon>
        <taxon>Viridiplantae</taxon>
        <taxon>Chlorophyta</taxon>
        <taxon>core chlorophytes</taxon>
        <taxon>Chlorophyceae</taxon>
        <taxon>CS clade</taxon>
        <taxon>Sphaeropleales</taxon>
        <taxon>Selenastraceae</taxon>
        <taxon>Raphidocelis</taxon>
    </lineage>
</organism>
<protein>
    <recommendedName>
        <fullName evidence="5">CDP-diacylglycerol--inositol 3-phosphatidyltransferase</fullName>
    </recommendedName>
</protein>
<dbReference type="STRING" id="307507.A0A2V0NU50"/>
<dbReference type="GO" id="GO:0008654">
    <property type="term" value="P:phospholipid biosynthetic process"/>
    <property type="evidence" value="ECO:0007669"/>
    <property type="project" value="InterPro"/>
</dbReference>
<comment type="similarity">
    <text evidence="2">Belongs to the CDP-alcohol phosphatidyltransferase class-I family.</text>
</comment>
<comment type="caution">
    <text evidence="3">The sequence shown here is derived from an EMBL/GenBank/DDBJ whole genome shotgun (WGS) entry which is preliminary data.</text>
</comment>
<accession>A0A2V0NU50</accession>
<dbReference type="OrthoDB" id="10251079at2759"/>
<dbReference type="InterPro" id="IPR000462">
    <property type="entry name" value="CDP-OH_P_trans"/>
</dbReference>
<evidence type="ECO:0000313" key="3">
    <source>
        <dbReference type="EMBL" id="GBF90202.1"/>
    </source>
</evidence>
<gene>
    <name evidence="3" type="ORF">Rsub_03335</name>
</gene>
<keyword evidence="1 2" id="KW-0808">Transferase</keyword>
<evidence type="ECO:0000313" key="4">
    <source>
        <dbReference type="Proteomes" id="UP000247498"/>
    </source>
</evidence>
<evidence type="ECO:0008006" key="5">
    <source>
        <dbReference type="Google" id="ProtNLM"/>
    </source>
</evidence>
<dbReference type="Gene3D" id="1.20.120.1760">
    <property type="match status" value="1"/>
</dbReference>
<sequence>MAPTPAPWQPRSRADVLLNAPNSVGWLRAALLLAGAGAAARAAPLPAWWLIAASLALDAVDGPLARRLGQASSFGAALDVVLDNATRGFLWCGALPHGAGAAVVLLETTVFACAHAASGAAWKSGLFAGAPRWVRAVMAGGLRSPLGAAAVAGLTGAPMWAWARARLPAGAWQATAAAGWVLLPCRALAAAVELWVILSYSARLLDADLAEAGRRGAPVAGQQMRRQLRGGPAGSG</sequence>
<dbReference type="InterPro" id="IPR043130">
    <property type="entry name" value="CDP-OH_PTrfase_TM_dom"/>
</dbReference>
<dbReference type="Pfam" id="PF01066">
    <property type="entry name" value="CDP-OH_P_transf"/>
    <property type="match status" value="1"/>
</dbReference>
<keyword evidence="4" id="KW-1185">Reference proteome</keyword>
<dbReference type="EMBL" id="BDRX01000015">
    <property type="protein sequence ID" value="GBF90202.1"/>
    <property type="molecule type" value="Genomic_DNA"/>
</dbReference>
<dbReference type="InParanoid" id="A0A2V0NU50"/>
<dbReference type="PROSITE" id="PS00379">
    <property type="entry name" value="CDP_ALCOHOL_P_TRANSF"/>
    <property type="match status" value="1"/>
</dbReference>
<dbReference type="AlphaFoldDB" id="A0A2V0NU50"/>
<dbReference type="GO" id="GO:0016020">
    <property type="term" value="C:membrane"/>
    <property type="evidence" value="ECO:0007669"/>
    <property type="project" value="InterPro"/>
</dbReference>
<evidence type="ECO:0000256" key="2">
    <source>
        <dbReference type="RuleBase" id="RU003750"/>
    </source>
</evidence>